<feature type="region of interest" description="Disordered" evidence="1">
    <location>
        <begin position="58"/>
        <end position="83"/>
    </location>
</feature>
<feature type="domain" description="N-acetyltransferase" evidence="2">
    <location>
        <begin position="87"/>
        <end position="159"/>
    </location>
</feature>
<gene>
    <name evidence="3" type="ORF">GCM10007209_00480</name>
</gene>
<proteinExistence type="predicted"/>
<evidence type="ECO:0000313" key="4">
    <source>
        <dbReference type="Proteomes" id="UP000646833"/>
    </source>
</evidence>
<dbReference type="Proteomes" id="UP000646833">
    <property type="component" value="Unassembled WGS sequence"/>
</dbReference>
<evidence type="ECO:0000259" key="2">
    <source>
        <dbReference type="Pfam" id="PF00583"/>
    </source>
</evidence>
<dbReference type="InterPro" id="IPR000182">
    <property type="entry name" value="GNAT_dom"/>
</dbReference>
<dbReference type="InterPro" id="IPR016181">
    <property type="entry name" value="Acyl_CoA_acyltransferase"/>
</dbReference>
<reference evidence="3" key="1">
    <citation type="journal article" date="2014" name="Int. J. Syst. Evol. Microbiol.">
        <title>Complete genome sequence of Corynebacterium casei LMG S-19264T (=DSM 44701T), isolated from a smear-ripened cheese.</title>
        <authorList>
            <consortium name="US DOE Joint Genome Institute (JGI-PGF)"/>
            <person name="Walter F."/>
            <person name="Albersmeier A."/>
            <person name="Kalinowski J."/>
            <person name="Ruckert C."/>
        </authorList>
    </citation>
    <scope>NUCLEOTIDE SEQUENCE</scope>
    <source>
        <strain evidence="3">CCM 7217</strain>
    </source>
</reference>
<dbReference type="GO" id="GO:0016747">
    <property type="term" value="F:acyltransferase activity, transferring groups other than amino-acyl groups"/>
    <property type="evidence" value="ECO:0007669"/>
    <property type="project" value="InterPro"/>
</dbReference>
<protein>
    <submittedName>
        <fullName evidence="3">N-acetyltransferase</fullName>
    </submittedName>
</protein>
<dbReference type="SUPFAM" id="SSF55729">
    <property type="entry name" value="Acyl-CoA N-acyltransferases (Nat)"/>
    <property type="match status" value="1"/>
</dbReference>
<dbReference type="CDD" id="cd04301">
    <property type="entry name" value="NAT_SF"/>
    <property type="match status" value="1"/>
</dbReference>
<sequence length="226" mass="24580">MVEFTAPPGKVLARGGPISAMVFDLLGWPEDGPRLRLDYRRFAYAGKFVTAATGKTVLRDPDAPLPPLDDDRPAPTGGPDSLPPLAEDVVAAVAFNEDRTDPTTLWLRYVTVRRDRRGDGLGPDLLRRTCEAAADRGYETVRIAANNPFAYEACHKAGFGFTGRETGVAELVLERPADAPAAVSREAYQSGLDRYRARDLDDPERSFLAAREGVSPPEIDGVHSDD</sequence>
<accession>A0A830DKQ9</accession>
<dbReference type="EMBL" id="BMCI01000001">
    <property type="protein sequence ID" value="GGC42705.1"/>
    <property type="molecule type" value="Genomic_DNA"/>
</dbReference>
<dbReference type="Gene3D" id="3.40.630.30">
    <property type="match status" value="1"/>
</dbReference>
<keyword evidence="3" id="KW-0808">Transferase</keyword>
<dbReference type="AlphaFoldDB" id="A0A830DKQ9"/>
<evidence type="ECO:0000256" key="1">
    <source>
        <dbReference type="SAM" id="MobiDB-lite"/>
    </source>
</evidence>
<organism evidence="3 4">
    <name type="scientific">Haloferax sulfurifontis</name>
    <dbReference type="NCBI Taxonomy" id="255616"/>
    <lineage>
        <taxon>Archaea</taxon>
        <taxon>Methanobacteriati</taxon>
        <taxon>Methanobacteriota</taxon>
        <taxon>Stenosarchaea group</taxon>
        <taxon>Halobacteria</taxon>
        <taxon>Halobacteriales</taxon>
        <taxon>Haloferacaceae</taxon>
        <taxon>Haloferax</taxon>
    </lineage>
</organism>
<evidence type="ECO:0000313" key="3">
    <source>
        <dbReference type="EMBL" id="GGC42705.1"/>
    </source>
</evidence>
<reference evidence="3" key="2">
    <citation type="submission" date="2020-09" db="EMBL/GenBank/DDBJ databases">
        <authorList>
            <person name="Sun Q."/>
            <person name="Sedlacek I."/>
        </authorList>
    </citation>
    <scope>NUCLEOTIDE SEQUENCE</scope>
    <source>
        <strain evidence="3">CCM 7217</strain>
    </source>
</reference>
<dbReference type="Pfam" id="PF00583">
    <property type="entry name" value="Acetyltransf_1"/>
    <property type="match status" value="1"/>
</dbReference>
<comment type="caution">
    <text evidence="3">The sequence shown here is derived from an EMBL/GenBank/DDBJ whole genome shotgun (WGS) entry which is preliminary data.</text>
</comment>
<feature type="region of interest" description="Disordered" evidence="1">
    <location>
        <begin position="206"/>
        <end position="226"/>
    </location>
</feature>
<name>A0A830DKQ9_9EURY</name>